<evidence type="ECO:0000313" key="7">
    <source>
        <dbReference type="Proteomes" id="UP000823849"/>
    </source>
</evidence>
<keyword evidence="2 4" id="KW-0378">Hydrolase</keyword>
<evidence type="ECO:0000256" key="4">
    <source>
        <dbReference type="RuleBase" id="RU361161"/>
    </source>
</evidence>
<keyword evidence="3" id="KW-0119">Carbohydrate metabolism</keyword>
<dbReference type="InterPro" id="IPR036962">
    <property type="entry name" value="Glyco_hydro_3_N_sf"/>
</dbReference>
<gene>
    <name evidence="6" type="ORF">H9705_04955</name>
</gene>
<dbReference type="SUPFAM" id="SSF52279">
    <property type="entry name" value="Beta-D-glucan exohydrolase, C-terminal domain"/>
    <property type="match status" value="1"/>
</dbReference>
<comment type="caution">
    <text evidence="6">The sequence shown here is derived from an EMBL/GenBank/DDBJ whole genome shotgun (WGS) entry which is preliminary data.</text>
</comment>
<accession>A0A9D2SMV9</accession>
<dbReference type="Proteomes" id="UP000823849">
    <property type="component" value="Unassembled WGS sequence"/>
</dbReference>
<dbReference type="InterPro" id="IPR050288">
    <property type="entry name" value="Cellulose_deg_GH3"/>
</dbReference>
<reference evidence="6" key="1">
    <citation type="journal article" date="2021" name="PeerJ">
        <title>Extensive microbial diversity within the chicken gut microbiome revealed by metagenomics and culture.</title>
        <authorList>
            <person name="Gilroy R."/>
            <person name="Ravi A."/>
            <person name="Getino M."/>
            <person name="Pursley I."/>
            <person name="Horton D.L."/>
            <person name="Alikhan N.F."/>
            <person name="Baker D."/>
            <person name="Gharbi K."/>
            <person name="Hall N."/>
            <person name="Watson M."/>
            <person name="Adriaenssens E.M."/>
            <person name="Foster-Nyarko E."/>
            <person name="Jarju S."/>
            <person name="Secka A."/>
            <person name="Antonio M."/>
            <person name="Oren A."/>
            <person name="Chaudhuri R.R."/>
            <person name="La Ragione R."/>
            <person name="Hildebrand F."/>
            <person name="Pallen M.J."/>
        </authorList>
    </citation>
    <scope>NUCLEOTIDE SEQUENCE</scope>
    <source>
        <strain evidence="6">CHK185-5351</strain>
    </source>
</reference>
<dbReference type="Gene3D" id="2.60.40.10">
    <property type="entry name" value="Immunoglobulins"/>
    <property type="match status" value="1"/>
</dbReference>
<name>A0A9D2SMV9_9FIRM</name>
<dbReference type="Gene3D" id="3.40.50.1700">
    <property type="entry name" value="Glycoside hydrolase family 3 C-terminal domain"/>
    <property type="match status" value="1"/>
</dbReference>
<dbReference type="GO" id="GO:0004553">
    <property type="term" value="F:hydrolase activity, hydrolyzing O-glycosyl compounds"/>
    <property type="evidence" value="ECO:0007669"/>
    <property type="project" value="InterPro"/>
</dbReference>
<dbReference type="PANTHER" id="PTHR42715:SF10">
    <property type="entry name" value="BETA-GLUCOSIDASE"/>
    <property type="match status" value="1"/>
</dbReference>
<dbReference type="SUPFAM" id="SSF51445">
    <property type="entry name" value="(Trans)glycosidases"/>
    <property type="match status" value="1"/>
</dbReference>
<dbReference type="PRINTS" id="PR00133">
    <property type="entry name" value="GLHYDRLASE3"/>
</dbReference>
<sequence length="931" mass="102147">MQNGKFGNVVPELAACSRRAAAEGAVLLKNEDNVLPFLDGEYISVFGRIQFDFYRSGTGSGGAVNAPYTKNLVDGFREIPGLCINEELVSVYEAWREEHPADDGGGVWAGEPWNQEDMPLTGEIVRAAREKSEKAIYVIGRTAGEDKDNTPEEGGYCLTAQEKENLKLITDCFEKTVVLLNVANIIDMSWVEDEAYHGRIKAVLYCWQGGQVGGLAAADVLSGNVTPSGKLTDTIARSIEDYPSSSNFGGREENIYQEDIYVGYRYFETFCPEKVLYPFGFGLSYTEFSLKPLGGSCIMENGQKCIRVQVQVENIGMRPGKETVQLYVSAPQGALGKPALELKAFQKTRLLQPGETACVSFTVPEEQLASYDDSGVTGAKSAYVLEPGDYFFYVGNSIRERKAVQIDGKAAWSVSSLIVTEQLEEALAPVKAFRRMKPGAADENGVRTLEYESAPLQTANLEERISSRMPEELPQTGHRGITLRNVADREASMEDFIAQFTDDDLSAIVRGEGMSSPKVTPGTASAFGGVTDSLISLGVPVACAADGPSGIRMEGGYSATQMPIGTLLASTWNPELTEELYTLEGKEMYANQVDTLLGPGMNIHRHPLNGRNFEYFSEDPYLTGCFAAAAVRGIRAGKGVGTIKHFATNNQETARSEENNVVSERALREIYLKGFEIAVKEGNAQSIMTSYNGINGHWAASNYDLNTTILRGEWGYTGVVMTDWWATMNHPVLGGPCSRQRASYMVRAQNDLYMVVPNHGAGDNAHGDDLSEALEKGELTRGELQRCAANICRFLMSVPCMDRDPREQERVELQKAGAQAPEGFAENIPVLRDSEAYTMDFEHPLVLRAEEPGMYFMEAGLSSASPEMSQVFMEFLLNGSPLLQVQMGGTRGKVTVRKLAKVRMEAGYYLLEAKLQKPDISIAWVRFRKLA</sequence>
<evidence type="ECO:0000256" key="3">
    <source>
        <dbReference type="ARBA" id="ARBA00023277"/>
    </source>
</evidence>
<dbReference type="InterPro" id="IPR019800">
    <property type="entry name" value="Glyco_hydro_3_AS"/>
</dbReference>
<dbReference type="InterPro" id="IPR017853">
    <property type="entry name" value="GH"/>
</dbReference>
<dbReference type="InterPro" id="IPR013783">
    <property type="entry name" value="Ig-like_fold"/>
</dbReference>
<proteinExistence type="inferred from homology"/>
<comment type="similarity">
    <text evidence="1 4">Belongs to the glycosyl hydrolase 3 family.</text>
</comment>
<keyword evidence="4" id="KW-0326">Glycosidase</keyword>
<dbReference type="EMBL" id="DWWU01000021">
    <property type="protein sequence ID" value="HJC15162.1"/>
    <property type="molecule type" value="Genomic_DNA"/>
</dbReference>
<dbReference type="PANTHER" id="PTHR42715">
    <property type="entry name" value="BETA-GLUCOSIDASE"/>
    <property type="match status" value="1"/>
</dbReference>
<evidence type="ECO:0000256" key="2">
    <source>
        <dbReference type="ARBA" id="ARBA00022801"/>
    </source>
</evidence>
<dbReference type="InterPro" id="IPR002772">
    <property type="entry name" value="Glyco_hydro_3_C"/>
</dbReference>
<dbReference type="PROSITE" id="PS00775">
    <property type="entry name" value="GLYCOSYL_HYDROL_F3"/>
    <property type="match status" value="1"/>
</dbReference>
<feature type="domain" description="Fibronectin type III-like" evidence="5">
    <location>
        <begin position="322"/>
        <end position="398"/>
    </location>
</feature>
<organism evidence="6 7">
    <name type="scientific">Candidatus Fusicatenibacter intestinigallinarum</name>
    <dbReference type="NCBI Taxonomy" id="2838598"/>
    <lineage>
        <taxon>Bacteria</taxon>
        <taxon>Bacillati</taxon>
        <taxon>Bacillota</taxon>
        <taxon>Clostridia</taxon>
        <taxon>Lachnospirales</taxon>
        <taxon>Lachnospiraceae</taxon>
        <taxon>Fusicatenibacter</taxon>
    </lineage>
</organism>
<dbReference type="AlphaFoldDB" id="A0A9D2SMV9"/>
<dbReference type="Gene3D" id="3.20.20.300">
    <property type="entry name" value="Glycoside hydrolase, family 3, N-terminal domain"/>
    <property type="match status" value="1"/>
</dbReference>
<dbReference type="InterPro" id="IPR026891">
    <property type="entry name" value="Fn3-like"/>
</dbReference>
<dbReference type="InterPro" id="IPR001764">
    <property type="entry name" value="Glyco_hydro_3_N"/>
</dbReference>
<dbReference type="SMART" id="SM01217">
    <property type="entry name" value="Fn3_like"/>
    <property type="match status" value="1"/>
</dbReference>
<dbReference type="InterPro" id="IPR036881">
    <property type="entry name" value="Glyco_hydro_3_C_sf"/>
</dbReference>
<dbReference type="Pfam" id="PF01915">
    <property type="entry name" value="Glyco_hydro_3_C"/>
    <property type="match status" value="1"/>
</dbReference>
<evidence type="ECO:0000259" key="5">
    <source>
        <dbReference type="SMART" id="SM01217"/>
    </source>
</evidence>
<reference evidence="6" key="2">
    <citation type="submission" date="2021-04" db="EMBL/GenBank/DDBJ databases">
        <authorList>
            <person name="Gilroy R."/>
        </authorList>
    </citation>
    <scope>NUCLEOTIDE SEQUENCE</scope>
    <source>
        <strain evidence="6">CHK185-5351</strain>
    </source>
</reference>
<dbReference type="Pfam" id="PF14310">
    <property type="entry name" value="Fn3-like"/>
    <property type="match status" value="1"/>
</dbReference>
<protein>
    <submittedName>
        <fullName evidence="6">Glycoside hydrolase family 3 C-terminal domain-containing protein</fullName>
    </submittedName>
</protein>
<evidence type="ECO:0000313" key="6">
    <source>
        <dbReference type="EMBL" id="HJC15162.1"/>
    </source>
</evidence>
<evidence type="ECO:0000256" key="1">
    <source>
        <dbReference type="ARBA" id="ARBA00005336"/>
    </source>
</evidence>
<dbReference type="GO" id="GO:0005975">
    <property type="term" value="P:carbohydrate metabolic process"/>
    <property type="evidence" value="ECO:0007669"/>
    <property type="project" value="InterPro"/>
</dbReference>
<dbReference type="Pfam" id="PF00933">
    <property type="entry name" value="Glyco_hydro_3"/>
    <property type="match status" value="1"/>
</dbReference>